<dbReference type="EMBL" id="JARKNE010000006">
    <property type="protein sequence ID" value="KAK5825511.1"/>
    <property type="molecule type" value="Genomic_DNA"/>
</dbReference>
<reference evidence="1 2" key="1">
    <citation type="submission" date="2023-03" db="EMBL/GenBank/DDBJ databases">
        <title>WGS of Gossypium arboreum.</title>
        <authorList>
            <person name="Yu D."/>
        </authorList>
    </citation>
    <scope>NUCLEOTIDE SEQUENCE [LARGE SCALE GENOMIC DNA]</scope>
    <source>
        <tissue evidence="1">Leaf</tissue>
    </source>
</reference>
<name>A0ABR0PM58_GOSAR</name>
<gene>
    <name evidence="1" type="ORF">PVK06_020353</name>
</gene>
<proteinExistence type="predicted"/>
<organism evidence="1 2">
    <name type="scientific">Gossypium arboreum</name>
    <name type="common">Tree cotton</name>
    <name type="synonym">Gossypium nanking</name>
    <dbReference type="NCBI Taxonomy" id="29729"/>
    <lineage>
        <taxon>Eukaryota</taxon>
        <taxon>Viridiplantae</taxon>
        <taxon>Streptophyta</taxon>
        <taxon>Embryophyta</taxon>
        <taxon>Tracheophyta</taxon>
        <taxon>Spermatophyta</taxon>
        <taxon>Magnoliopsida</taxon>
        <taxon>eudicotyledons</taxon>
        <taxon>Gunneridae</taxon>
        <taxon>Pentapetalae</taxon>
        <taxon>rosids</taxon>
        <taxon>malvids</taxon>
        <taxon>Malvales</taxon>
        <taxon>Malvaceae</taxon>
        <taxon>Malvoideae</taxon>
        <taxon>Gossypium</taxon>
    </lineage>
</organism>
<keyword evidence="2" id="KW-1185">Reference proteome</keyword>
<dbReference type="Proteomes" id="UP001358586">
    <property type="component" value="Chromosome 6"/>
</dbReference>
<evidence type="ECO:0000313" key="2">
    <source>
        <dbReference type="Proteomes" id="UP001358586"/>
    </source>
</evidence>
<comment type="caution">
    <text evidence="1">The sequence shown here is derived from an EMBL/GenBank/DDBJ whole genome shotgun (WGS) entry which is preliminary data.</text>
</comment>
<sequence length="260" mass="29831">MVKDRIRLEGRVRGYGGWSNRGHRSTLTNEGVLKEYGIAPRQLVGLSWTLVAYFIDRCIREEPPMFDVFQYFYQLKFIIQGASVGMVHFSARMGREPIIKNWASNIHLNHARYLGEEEAEGSSNFSSSYSSSKHEMDIDEMVDNLQVSEGAATLKTESAIPTDLPIPTTAPLLTEPSFGTTHSFPRASLLNFLQLTSPNDEVNTFFPWRDCIRVGQYHFSPYKEQRLADLEAEKKAIKEQHLADLEQRLWRTSRQTQRLL</sequence>
<accession>A0ABR0PM58</accession>
<evidence type="ECO:0000313" key="1">
    <source>
        <dbReference type="EMBL" id="KAK5825511.1"/>
    </source>
</evidence>
<protein>
    <submittedName>
        <fullName evidence="1">Uncharacterized protein</fullName>
    </submittedName>
</protein>